<gene>
    <name evidence="1" type="ORF">GCM10010469_52140</name>
</gene>
<accession>A0ABP6R4F7</accession>
<comment type="caution">
    <text evidence="1">The sequence shown here is derived from an EMBL/GenBank/DDBJ whole genome shotgun (WGS) entry which is preliminary data.</text>
</comment>
<protein>
    <submittedName>
        <fullName evidence="1">Uncharacterized protein</fullName>
    </submittedName>
</protein>
<organism evidence="1 2">
    <name type="scientific">Streptomyces labedae</name>
    <dbReference type="NCBI Taxonomy" id="285569"/>
    <lineage>
        <taxon>Bacteria</taxon>
        <taxon>Bacillati</taxon>
        <taxon>Actinomycetota</taxon>
        <taxon>Actinomycetes</taxon>
        <taxon>Kitasatosporales</taxon>
        <taxon>Streptomycetaceae</taxon>
        <taxon>Streptomyces</taxon>
    </lineage>
</organism>
<dbReference type="Proteomes" id="UP001500728">
    <property type="component" value="Unassembled WGS sequence"/>
</dbReference>
<sequence>MTVAGGDDQQAEQGQDFAEALQARVVRSGATASAGTEVEFRIEDGSLASTGTGGIGLLLAAATGPHHRGPAAL</sequence>
<evidence type="ECO:0000313" key="1">
    <source>
        <dbReference type="EMBL" id="GAA3273245.1"/>
    </source>
</evidence>
<dbReference type="EMBL" id="BAAAUW010000030">
    <property type="protein sequence ID" value="GAA3273245.1"/>
    <property type="molecule type" value="Genomic_DNA"/>
</dbReference>
<dbReference type="RefSeq" id="WP_244793380.1">
    <property type="nucleotide sequence ID" value="NZ_BAAAUW010000030.1"/>
</dbReference>
<reference evidence="2" key="1">
    <citation type="journal article" date="2019" name="Int. J. Syst. Evol. Microbiol.">
        <title>The Global Catalogue of Microorganisms (GCM) 10K type strain sequencing project: providing services to taxonomists for standard genome sequencing and annotation.</title>
        <authorList>
            <consortium name="The Broad Institute Genomics Platform"/>
            <consortium name="The Broad Institute Genome Sequencing Center for Infectious Disease"/>
            <person name="Wu L."/>
            <person name="Ma J."/>
        </authorList>
    </citation>
    <scope>NUCLEOTIDE SEQUENCE [LARGE SCALE GENOMIC DNA]</scope>
    <source>
        <strain evidence="2">JCM 9381</strain>
    </source>
</reference>
<evidence type="ECO:0000313" key="2">
    <source>
        <dbReference type="Proteomes" id="UP001500728"/>
    </source>
</evidence>
<name>A0ABP6R4F7_9ACTN</name>
<keyword evidence="2" id="KW-1185">Reference proteome</keyword>
<proteinExistence type="predicted"/>